<protein>
    <submittedName>
        <fullName evidence="1">Uncharacterized protein</fullName>
    </submittedName>
</protein>
<evidence type="ECO:0000313" key="1">
    <source>
        <dbReference type="EMBL" id="CDW50980.1"/>
    </source>
</evidence>
<dbReference type="EMBL" id="HACA01033619">
    <property type="protein sequence ID" value="CDW50980.1"/>
    <property type="molecule type" value="Transcribed_RNA"/>
</dbReference>
<accession>A0A0K2VKY8</accession>
<dbReference type="AlphaFoldDB" id="A0A0K2VKY8"/>
<organism evidence="1">
    <name type="scientific">Lepeophtheirus salmonis</name>
    <name type="common">Salmon louse</name>
    <name type="synonym">Caligus salmonis</name>
    <dbReference type="NCBI Taxonomy" id="72036"/>
    <lineage>
        <taxon>Eukaryota</taxon>
        <taxon>Metazoa</taxon>
        <taxon>Ecdysozoa</taxon>
        <taxon>Arthropoda</taxon>
        <taxon>Crustacea</taxon>
        <taxon>Multicrustacea</taxon>
        <taxon>Hexanauplia</taxon>
        <taxon>Copepoda</taxon>
        <taxon>Siphonostomatoida</taxon>
        <taxon>Caligidae</taxon>
        <taxon>Lepeophtheirus</taxon>
    </lineage>
</organism>
<reference evidence="1" key="1">
    <citation type="submission" date="2014-05" db="EMBL/GenBank/DDBJ databases">
        <authorList>
            <person name="Chronopoulou M."/>
        </authorList>
    </citation>
    <scope>NUCLEOTIDE SEQUENCE</scope>
    <source>
        <tissue evidence="1">Whole organism</tissue>
    </source>
</reference>
<name>A0A0K2VKY8_LEPSM</name>
<proteinExistence type="predicted"/>
<sequence length="31" mass="3778">MIYTLNAYRTNPLIKNKIQHLLHYSFNTNKK</sequence>